<keyword evidence="1" id="KW-1133">Transmembrane helix</keyword>
<dbReference type="Proteomes" id="UP000267003">
    <property type="component" value="Unassembled WGS sequence"/>
</dbReference>
<evidence type="ECO:0000256" key="1">
    <source>
        <dbReference type="SAM" id="Phobius"/>
    </source>
</evidence>
<proteinExistence type="predicted"/>
<sequence length="181" mass="19130">MSVRSVASFLRASSGRLALGALLGLLLFAAETAWLLKAGVVGVDIPLDGPYAALAAAVRPLLPGVILRVAAVYAIAGGLLGLAAAVMARAWTRRSGWVSWAVLVPHWGALLLFWAWDRALARPALFDDLPAVRPVLAWLVDHGEPWQARAAAGAWVAVHLAVLSVRGARALRRRVRSGGPE</sequence>
<feature type="non-terminal residue" evidence="2">
    <location>
        <position position="181"/>
    </location>
</feature>
<feature type="transmembrane region" description="Helical" evidence="1">
    <location>
        <begin position="97"/>
        <end position="116"/>
    </location>
</feature>
<feature type="transmembrane region" description="Helical" evidence="1">
    <location>
        <begin position="62"/>
        <end position="85"/>
    </location>
</feature>
<name>A0A3A8PHM4_9BACT</name>
<evidence type="ECO:0000313" key="3">
    <source>
        <dbReference type="Proteomes" id="UP000267003"/>
    </source>
</evidence>
<keyword evidence="1" id="KW-0472">Membrane</keyword>
<dbReference type="AlphaFoldDB" id="A0A3A8PHM4"/>
<protein>
    <submittedName>
        <fullName evidence="2">Sulfatase</fullName>
    </submittedName>
</protein>
<keyword evidence="1" id="KW-0812">Transmembrane</keyword>
<reference evidence="3" key="1">
    <citation type="submission" date="2018-09" db="EMBL/GenBank/DDBJ databases">
        <authorList>
            <person name="Livingstone P.G."/>
            <person name="Whitworth D.E."/>
        </authorList>
    </citation>
    <scope>NUCLEOTIDE SEQUENCE [LARGE SCALE GENOMIC DNA]</scope>
    <source>
        <strain evidence="3">AB050A</strain>
    </source>
</reference>
<gene>
    <name evidence="2" type="ORF">D7W81_35370</name>
</gene>
<feature type="transmembrane region" description="Helical" evidence="1">
    <location>
        <begin position="146"/>
        <end position="165"/>
    </location>
</feature>
<accession>A0A3A8PHM4</accession>
<comment type="caution">
    <text evidence="2">The sequence shown here is derived from an EMBL/GenBank/DDBJ whole genome shotgun (WGS) entry which is preliminary data.</text>
</comment>
<organism evidence="2 3">
    <name type="scientific">Corallococcus aberystwythensis</name>
    <dbReference type="NCBI Taxonomy" id="2316722"/>
    <lineage>
        <taxon>Bacteria</taxon>
        <taxon>Pseudomonadati</taxon>
        <taxon>Myxococcota</taxon>
        <taxon>Myxococcia</taxon>
        <taxon>Myxococcales</taxon>
        <taxon>Cystobacterineae</taxon>
        <taxon>Myxococcaceae</taxon>
        <taxon>Corallococcus</taxon>
    </lineage>
</organism>
<dbReference type="EMBL" id="RAWK01000311">
    <property type="protein sequence ID" value="RKH55833.1"/>
    <property type="molecule type" value="Genomic_DNA"/>
</dbReference>
<keyword evidence="3" id="KW-1185">Reference proteome</keyword>
<evidence type="ECO:0000313" key="2">
    <source>
        <dbReference type="EMBL" id="RKH55833.1"/>
    </source>
</evidence>